<dbReference type="Proteomes" id="UP001202674">
    <property type="component" value="Unassembled WGS sequence"/>
</dbReference>
<dbReference type="PANTHER" id="PTHR14969">
    <property type="entry name" value="SPHINGOSINE-1-PHOSPHATE PHOSPHOHYDROLASE"/>
    <property type="match status" value="1"/>
</dbReference>
<keyword evidence="4" id="KW-1185">Reference proteome</keyword>
<evidence type="ECO:0000259" key="2">
    <source>
        <dbReference type="SMART" id="SM00014"/>
    </source>
</evidence>
<evidence type="ECO:0000313" key="3">
    <source>
        <dbReference type="EMBL" id="MCL9812406.1"/>
    </source>
</evidence>
<feature type="transmembrane region" description="Helical" evidence="1">
    <location>
        <begin position="110"/>
        <end position="128"/>
    </location>
</feature>
<keyword evidence="1" id="KW-1133">Transmembrane helix</keyword>
<feature type="transmembrane region" description="Helical" evidence="1">
    <location>
        <begin position="20"/>
        <end position="44"/>
    </location>
</feature>
<dbReference type="Pfam" id="PF01569">
    <property type="entry name" value="PAP2"/>
    <property type="match status" value="1"/>
</dbReference>
<feature type="transmembrane region" description="Helical" evidence="1">
    <location>
        <begin position="208"/>
        <end position="225"/>
    </location>
</feature>
<dbReference type="AlphaFoldDB" id="A0AAE3FNW4"/>
<dbReference type="InterPro" id="IPR000326">
    <property type="entry name" value="PAP2/HPO"/>
</dbReference>
<dbReference type="PANTHER" id="PTHR14969:SF13">
    <property type="entry name" value="AT30094P"/>
    <property type="match status" value="1"/>
</dbReference>
<feature type="transmembrane region" description="Helical" evidence="1">
    <location>
        <begin position="266"/>
        <end position="285"/>
    </location>
</feature>
<accession>A0AAE3FNW4</accession>
<evidence type="ECO:0000313" key="4">
    <source>
        <dbReference type="Proteomes" id="UP001202674"/>
    </source>
</evidence>
<organism evidence="3 4">
    <name type="scientific">Natranaeroarchaeum aerophilus</name>
    <dbReference type="NCBI Taxonomy" id="2917711"/>
    <lineage>
        <taxon>Archaea</taxon>
        <taxon>Methanobacteriati</taxon>
        <taxon>Methanobacteriota</taxon>
        <taxon>Stenosarchaea group</taxon>
        <taxon>Halobacteria</taxon>
        <taxon>Halobacteriales</taxon>
        <taxon>Natronoarchaeaceae</taxon>
        <taxon>Natranaeroarchaeum</taxon>
    </lineage>
</organism>
<dbReference type="Gene3D" id="1.20.144.10">
    <property type="entry name" value="Phosphatidic acid phosphatase type 2/haloperoxidase"/>
    <property type="match status" value="1"/>
</dbReference>
<feature type="transmembrane region" description="Helical" evidence="1">
    <location>
        <begin position="237"/>
        <end position="260"/>
    </location>
</feature>
<comment type="caution">
    <text evidence="3">The sequence shown here is derived from an EMBL/GenBank/DDBJ whole genome shotgun (WGS) entry which is preliminary data.</text>
</comment>
<dbReference type="EMBL" id="JAKRVY010000001">
    <property type="protein sequence ID" value="MCL9812406.1"/>
    <property type="molecule type" value="Genomic_DNA"/>
</dbReference>
<dbReference type="SUPFAM" id="SSF48317">
    <property type="entry name" value="Acid phosphatase/Vanadium-dependent haloperoxidase"/>
    <property type="match status" value="1"/>
</dbReference>
<keyword evidence="1" id="KW-0472">Membrane</keyword>
<feature type="domain" description="Phosphatidic acid phosphatase type 2/haloperoxidase" evidence="2">
    <location>
        <begin position="52"/>
        <end position="175"/>
    </location>
</feature>
<feature type="transmembrane region" description="Helical" evidence="1">
    <location>
        <begin position="51"/>
        <end position="72"/>
    </location>
</feature>
<dbReference type="SMART" id="SM00014">
    <property type="entry name" value="acidPPc"/>
    <property type="match status" value="1"/>
</dbReference>
<sequence length="293" mass="29802">MTPWFSGVETVQGATPEWAALPFAGVTLLGDIWIFVVALTLAYWFTGRREIAALFGVVLTALSAGLVLKVLFGLPRPPTGPAVPVEAVASIAQPFYEHETTARLPGLPSGHTLGATVTWGALAALLEVWSRARRFVMASLAVVLVGVSRIILGVHYPIDVLAGALLGVAILAIAIPACRRLDDPATPLFGSSVLMGALAVVVTGDTAAANATGAAIGGLLAWQLLKTPTPLAGTRADLTLASCGLAGIIALGIGLGVLAGSPVGPYLGTAVIGGGVLAFPVVLSARRDRQPIA</sequence>
<reference evidence="3 4" key="1">
    <citation type="journal article" date="2022" name="Syst. Appl. Microbiol.">
        <title>Natronocalculus amylovorans gen. nov., sp. nov., and Natranaeroarchaeum aerophilus sp. nov., dominant culturable amylolytic natronoarchaea from hypersaline soda lakes in southwestern Siberia.</title>
        <authorList>
            <person name="Sorokin D.Y."/>
            <person name="Elcheninov A.G."/>
            <person name="Khizhniak T.V."/>
            <person name="Koenen M."/>
            <person name="Bale N.J."/>
            <person name="Damste J.S.S."/>
            <person name="Kublanov I.V."/>
        </authorList>
    </citation>
    <scope>NUCLEOTIDE SEQUENCE [LARGE SCALE GENOMIC DNA]</scope>
    <source>
        <strain evidence="3 4">AArc-St1-1</strain>
    </source>
</reference>
<keyword evidence="1" id="KW-0812">Transmembrane</keyword>
<name>A0AAE3FNW4_9EURY</name>
<dbReference type="InterPro" id="IPR036938">
    <property type="entry name" value="PAP2/HPO_sf"/>
</dbReference>
<feature type="transmembrane region" description="Helical" evidence="1">
    <location>
        <begin position="185"/>
        <end position="202"/>
    </location>
</feature>
<feature type="transmembrane region" description="Helical" evidence="1">
    <location>
        <begin position="135"/>
        <end position="154"/>
    </location>
</feature>
<proteinExistence type="predicted"/>
<dbReference type="RefSeq" id="WP_250594062.1">
    <property type="nucleotide sequence ID" value="NZ_JAKRVY010000001.1"/>
</dbReference>
<gene>
    <name evidence="3" type="ORF">AArcSt11_01910</name>
</gene>
<protein>
    <submittedName>
        <fullName evidence="3">Phosphatase PAP2 family protein</fullName>
    </submittedName>
</protein>
<evidence type="ECO:0000256" key="1">
    <source>
        <dbReference type="SAM" id="Phobius"/>
    </source>
</evidence>
<feature type="transmembrane region" description="Helical" evidence="1">
    <location>
        <begin position="160"/>
        <end position="178"/>
    </location>
</feature>